<dbReference type="AlphaFoldDB" id="G2YGJ5"/>
<name>G2YGJ5_BOTF4</name>
<organism evidence="1 2">
    <name type="scientific">Botryotinia fuckeliana (strain T4)</name>
    <name type="common">Noble rot fungus</name>
    <name type="synonym">Botrytis cinerea</name>
    <dbReference type="NCBI Taxonomy" id="999810"/>
    <lineage>
        <taxon>Eukaryota</taxon>
        <taxon>Fungi</taxon>
        <taxon>Dikarya</taxon>
        <taxon>Ascomycota</taxon>
        <taxon>Pezizomycotina</taxon>
        <taxon>Leotiomycetes</taxon>
        <taxon>Helotiales</taxon>
        <taxon>Sclerotiniaceae</taxon>
        <taxon>Botrytis</taxon>
    </lineage>
</organism>
<gene>
    <name evidence="1" type="ORF">BofuT4_uP086720.1</name>
</gene>
<reference evidence="2" key="1">
    <citation type="journal article" date="2011" name="PLoS Genet.">
        <title>Genomic analysis of the necrotrophic fungal pathogens Sclerotinia sclerotiorum and Botrytis cinerea.</title>
        <authorList>
            <person name="Amselem J."/>
            <person name="Cuomo C.A."/>
            <person name="van Kan J.A."/>
            <person name="Viaud M."/>
            <person name="Benito E.P."/>
            <person name="Couloux A."/>
            <person name="Coutinho P.M."/>
            <person name="de Vries R.P."/>
            <person name="Dyer P.S."/>
            <person name="Fillinger S."/>
            <person name="Fournier E."/>
            <person name="Gout L."/>
            <person name="Hahn M."/>
            <person name="Kohn L."/>
            <person name="Lapalu N."/>
            <person name="Plummer K.M."/>
            <person name="Pradier J.M."/>
            <person name="Quevillon E."/>
            <person name="Sharon A."/>
            <person name="Simon A."/>
            <person name="ten Have A."/>
            <person name="Tudzynski B."/>
            <person name="Tudzynski P."/>
            <person name="Wincker P."/>
            <person name="Andrew M."/>
            <person name="Anthouard V."/>
            <person name="Beever R.E."/>
            <person name="Beffa R."/>
            <person name="Benoit I."/>
            <person name="Bouzid O."/>
            <person name="Brault B."/>
            <person name="Chen Z."/>
            <person name="Choquer M."/>
            <person name="Collemare J."/>
            <person name="Cotton P."/>
            <person name="Danchin E.G."/>
            <person name="Da Silva C."/>
            <person name="Gautier A."/>
            <person name="Giraud C."/>
            <person name="Giraud T."/>
            <person name="Gonzalez C."/>
            <person name="Grossetete S."/>
            <person name="Guldener U."/>
            <person name="Henrissat B."/>
            <person name="Howlett B.J."/>
            <person name="Kodira C."/>
            <person name="Kretschmer M."/>
            <person name="Lappartient A."/>
            <person name="Leroch M."/>
            <person name="Levis C."/>
            <person name="Mauceli E."/>
            <person name="Neuveglise C."/>
            <person name="Oeser B."/>
            <person name="Pearson M."/>
            <person name="Poulain J."/>
            <person name="Poussereau N."/>
            <person name="Quesneville H."/>
            <person name="Rascle C."/>
            <person name="Schumacher J."/>
            <person name="Segurens B."/>
            <person name="Sexton A."/>
            <person name="Silva E."/>
            <person name="Sirven C."/>
            <person name="Soanes D.M."/>
            <person name="Talbot N.J."/>
            <person name="Templeton M."/>
            <person name="Yandava C."/>
            <person name="Yarden O."/>
            <person name="Zeng Q."/>
            <person name="Rollins J.A."/>
            <person name="Lebrun M.H."/>
            <person name="Dickman M."/>
        </authorList>
    </citation>
    <scope>NUCLEOTIDE SEQUENCE [LARGE SCALE GENOMIC DNA]</scope>
    <source>
        <strain evidence="2">T4</strain>
    </source>
</reference>
<dbReference type="EMBL" id="FQ790330">
    <property type="protein sequence ID" value="CCD50893.1"/>
    <property type="molecule type" value="Genomic_DNA"/>
</dbReference>
<dbReference type="InParanoid" id="G2YGJ5"/>
<evidence type="ECO:0000313" key="1">
    <source>
        <dbReference type="EMBL" id="CCD50893.1"/>
    </source>
</evidence>
<sequence length="80" mass="8836">MDRADSIVTFVPQFYGQHSQAPQLCSLEKDTPGYSDNDCHGYDGYDGALERAYCLVTETLLIMRTVNIINPTVQSGIFGS</sequence>
<proteinExistence type="predicted"/>
<protein>
    <submittedName>
        <fullName evidence="1">Uncharacterized protein</fullName>
    </submittedName>
</protein>
<dbReference type="HOGENOM" id="CLU_2589476_0_0_1"/>
<accession>G2YGJ5</accession>
<dbReference type="Proteomes" id="UP000008177">
    <property type="component" value="Unplaced contigs"/>
</dbReference>
<evidence type="ECO:0000313" key="2">
    <source>
        <dbReference type="Proteomes" id="UP000008177"/>
    </source>
</evidence>